<sequence length="123" mass="14238">MAALSSRHQQVSIINQMLLISNLINKKDSKRMRTAFMLMVLVFAMTWPYSSTQPTDPQECYKLVKGTSSECRDRLKGILHFQFHGIKKYCCETIAKVSDSCWPVIFPNQPYVRFILKGICVWT</sequence>
<proteinExistence type="predicted"/>
<gene>
    <name evidence="3" type="ORF">ERUC_LOCUS31612</name>
</gene>
<dbReference type="InterPro" id="IPR008502">
    <property type="entry name" value="Prolamin-like"/>
</dbReference>
<dbReference type="Proteomes" id="UP001642260">
    <property type="component" value="Unassembled WGS sequence"/>
</dbReference>
<keyword evidence="1" id="KW-0732">Signal</keyword>
<organism evidence="3 4">
    <name type="scientific">Eruca vesicaria subsp. sativa</name>
    <name type="common">Garden rocket</name>
    <name type="synonym">Eruca sativa</name>
    <dbReference type="NCBI Taxonomy" id="29727"/>
    <lineage>
        <taxon>Eukaryota</taxon>
        <taxon>Viridiplantae</taxon>
        <taxon>Streptophyta</taxon>
        <taxon>Embryophyta</taxon>
        <taxon>Tracheophyta</taxon>
        <taxon>Spermatophyta</taxon>
        <taxon>Magnoliopsida</taxon>
        <taxon>eudicotyledons</taxon>
        <taxon>Gunneridae</taxon>
        <taxon>Pentapetalae</taxon>
        <taxon>rosids</taxon>
        <taxon>malvids</taxon>
        <taxon>Brassicales</taxon>
        <taxon>Brassicaceae</taxon>
        <taxon>Brassiceae</taxon>
        <taxon>Eruca</taxon>
    </lineage>
</organism>
<name>A0ABC8L6G5_ERUVS</name>
<dbReference type="EMBL" id="CAKOAT010432932">
    <property type="protein sequence ID" value="CAH8371971.1"/>
    <property type="molecule type" value="Genomic_DNA"/>
</dbReference>
<protein>
    <recommendedName>
        <fullName evidence="2">Prolamin-like domain-containing protein</fullName>
    </recommendedName>
</protein>
<dbReference type="Pfam" id="PF05617">
    <property type="entry name" value="Prolamin_like"/>
    <property type="match status" value="1"/>
</dbReference>
<feature type="domain" description="Prolamin-like" evidence="2">
    <location>
        <begin position="60"/>
        <end position="110"/>
    </location>
</feature>
<dbReference type="AlphaFoldDB" id="A0ABC8L6G5"/>
<keyword evidence="4" id="KW-1185">Reference proteome</keyword>
<reference evidence="3 4" key="1">
    <citation type="submission" date="2022-03" db="EMBL/GenBank/DDBJ databases">
        <authorList>
            <person name="Macdonald S."/>
            <person name="Ahmed S."/>
            <person name="Newling K."/>
        </authorList>
    </citation>
    <scope>NUCLEOTIDE SEQUENCE [LARGE SCALE GENOMIC DNA]</scope>
</reference>
<evidence type="ECO:0000259" key="2">
    <source>
        <dbReference type="Pfam" id="PF05617"/>
    </source>
</evidence>
<comment type="caution">
    <text evidence="3">The sequence shown here is derived from an EMBL/GenBank/DDBJ whole genome shotgun (WGS) entry which is preliminary data.</text>
</comment>
<evidence type="ECO:0000256" key="1">
    <source>
        <dbReference type="ARBA" id="ARBA00022729"/>
    </source>
</evidence>
<accession>A0ABC8L6G5</accession>
<evidence type="ECO:0000313" key="3">
    <source>
        <dbReference type="EMBL" id="CAH8371971.1"/>
    </source>
</evidence>
<evidence type="ECO:0000313" key="4">
    <source>
        <dbReference type="Proteomes" id="UP001642260"/>
    </source>
</evidence>